<evidence type="ECO:0000313" key="3">
    <source>
        <dbReference type="Proteomes" id="UP001164776"/>
    </source>
</evidence>
<evidence type="ECO:0000313" key="2">
    <source>
        <dbReference type="EMBL" id="KAJ1256022.1"/>
    </source>
</evidence>
<gene>
    <name evidence="2" type="ORF">BS78_K105800</name>
</gene>
<dbReference type="AlphaFoldDB" id="A0A9W7XCC5"/>
<accession>A0A9W7XCC5</accession>
<reference evidence="2 3" key="1">
    <citation type="submission" date="2022-10" db="EMBL/GenBank/DDBJ databases">
        <title>WGS assembly of Paspalum vaginatum 540-79.</title>
        <authorList>
            <person name="Sun G."/>
            <person name="Wase N."/>
            <person name="Shu S."/>
            <person name="Jenkins J."/>
            <person name="Zhou B."/>
            <person name="Torres-Rodriguez J."/>
            <person name="Chen C."/>
            <person name="Sandor L."/>
            <person name="Plott C."/>
            <person name="Yoshinga Y."/>
            <person name="Daum C."/>
            <person name="Qi P."/>
            <person name="Barry K."/>
            <person name="Lipzen A."/>
            <person name="Berry L."/>
            <person name="Pedersen C."/>
            <person name="Gottilla T."/>
            <person name="Foltz A."/>
            <person name="Yu H."/>
            <person name="O'Malley R."/>
            <person name="Zhang C."/>
            <person name="Devos K."/>
            <person name="Sigmon B."/>
            <person name="Yu B."/>
            <person name="Obata T."/>
            <person name="Schmutz J."/>
            <person name="Schnable J."/>
        </authorList>
    </citation>
    <scope>NUCLEOTIDE SEQUENCE [LARGE SCALE GENOMIC DNA]</scope>
    <source>
        <strain evidence="3">cv. 540-79</strain>
    </source>
</reference>
<name>A0A9W7XCC5_9POAL</name>
<organism evidence="2 3">
    <name type="scientific">Paspalum vaginatum</name>
    <name type="common">seashore paspalum</name>
    <dbReference type="NCBI Taxonomy" id="158149"/>
    <lineage>
        <taxon>Eukaryota</taxon>
        <taxon>Viridiplantae</taxon>
        <taxon>Streptophyta</taxon>
        <taxon>Embryophyta</taxon>
        <taxon>Tracheophyta</taxon>
        <taxon>Spermatophyta</taxon>
        <taxon>Magnoliopsida</taxon>
        <taxon>Liliopsida</taxon>
        <taxon>Poales</taxon>
        <taxon>Poaceae</taxon>
        <taxon>PACMAD clade</taxon>
        <taxon>Panicoideae</taxon>
        <taxon>Andropogonodae</taxon>
        <taxon>Paspaleae</taxon>
        <taxon>Paspalinae</taxon>
        <taxon>Paspalum</taxon>
    </lineage>
</organism>
<dbReference type="Proteomes" id="UP001164776">
    <property type="component" value="Unassembled WGS sequence"/>
</dbReference>
<evidence type="ECO:0000256" key="1">
    <source>
        <dbReference type="SAM" id="MobiDB-lite"/>
    </source>
</evidence>
<sequence length="122" mass="13192">MLNLPTVICRASNTRATKASHLQAAVRWRMWAVQTDGRVLAVATPASIRSKTQSQPRWLSEIKMQAARQLGGRLRGWLDWWCTAGGAGRRAGGGAALGEGTAWRTGGEDGVALEQGGRRHRS</sequence>
<keyword evidence="3" id="KW-1185">Reference proteome</keyword>
<proteinExistence type="predicted"/>
<dbReference type="EMBL" id="MU629583">
    <property type="protein sequence ID" value="KAJ1256022.1"/>
    <property type="molecule type" value="Genomic_DNA"/>
</dbReference>
<feature type="region of interest" description="Disordered" evidence="1">
    <location>
        <begin position="99"/>
        <end position="122"/>
    </location>
</feature>
<comment type="caution">
    <text evidence="2">The sequence shown here is derived from an EMBL/GenBank/DDBJ whole genome shotgun (WGS) entry which is preliminary data.</text>
</comment>
<protein>
    <submittedName>
        <fullName evidence="2">Uncharacterized protein</fullName>
    </submittedName>
</protein>